<organism evidence="2 3">
    <name type="scientific">Galerina marginata (strain CBS 339.88)</name>
    <dbReference type="NCBI Taxonomy" id="685588"/>
    <lineage>
        <taxon>Eukaryota</taxon>
        <taxon>Fungi</taxon>
        <taxon>Dikarya</taxon>
        <taxon>Basidiomycota</taxon>
        <taxon>Agaricomycotina</taxon>
        <taxon>Agaricomycetes</taxon>
        <taxon>Agaricomycetidae</taxon>
        <taxon>Agaricales</taxon>
        <taxon>Agaricineae</taxon>
        <taxon>Strophariaceae</taxon>
        <taxon>Galerina</taxon>
    </lineage>
</organism>
<name>A0A067U1K7_GALM3</name>
<accession>A0A067U1K7</accession>
<dbReference type="HOGENOM" id="CLU_692705_0_0_1"/>
<proteinExistence type="predicted"/>
<keyword evidence="3" id="KW-1185">Reference proteome</keyword>
<feature type="compositionally biased region" description="Basic and acidic residues" evidence="1">
    <location>
        <begin position="121"/>
        <end position="130"/>
    </location>
</feature>
<sequence>MARSQGRSVNGGRYGCKEAERKPRYREPVLSSTTDEMIRWGRRVDHRSWSTVLLASASRTTKGAGAAFSHNERQRYGKINLPAMVLACEYVENTTPTSEKNKVADRRGRSRKTPASDNEDDRLRPESARYRRANERVRIRRAKGSTSDSDALMEAQAQPLGQSAHLKSKIHTSTSFVRWAGQADMSPAAFRTDKDEGKRLKPAGGEARGGSREEGSMFNVPNDRLFLKFYGSCDHRLARQEAAERGWRWLNVLLSRLRFARIHPAQPPSSSIPSSKWEVLVSGQKGSCTVPHVSNCRGIAVIDMCFARKRVKPANHNGNANHRWRDMVDAPADLEAAAAVVSCTTKGGPVQQGYLSRARGRRRARYGDIDLPATVLACEYVENTTLTSEKPEATDRRG</sequence>
<dbReference type="Proteomes" id="UP000027222">
    <property type="component" value="Unassembled WGS sequence"/>
</dbReference>
<dbReference type="EMBL" id="KL142367">
    <property type="protein sequence ID" value="KDR86174.1"/>
    <property type="molecule type" value="Genomic_DNA"/>
</dbReference>
<reference evidence="3" key="1">
    <citation type="journal article" date="2014" name="Proc. Natl. Acad. Sci. U.S.A.">
        <title>Extensive sampling of basidiomycete genomes demonstrates inadequacy of the white-rot/brown-rot paradigm for wood decay fungi.</title>
        <authorList>
            <person name="Riley R."/>
            <person name="Salamov A.A."/>
            <person name="Brown D.W."/>
            <person name="Nagy L.G."/>
            <person name="Floudas D."/>
            <person name="Held B.W."/>
            <person name="Levasseur A."/>
            <person name="Lombard V."/>
            <person name="Morin E."/>
            <person name="Otillar R."/>
            <person name="Lindquist E.A."/>
            <person name="Sun H."/>
            <person name="LaButti K.M."/>
            <person name="Schmutz J."/>
            <person name="Jabbour D."/>
            <person name="Luo H."/>
            <person name="Baker S.E."/>
            <person name="Pisabarro A.G."/>
            <person name="Walton J.D."/>
            <person name="Blanchette R.A."/>
            <person name="Henrissat B."/>
            <person name="Martin F."/>
            <person name="Cullen D."/>
            <person name="Hibbett D.S."/>
            <person name="Grigoriev I.V."/>
        </authorList>
    </citation>
    <scope>NUCLEOTIDE SEQUENCE [LARGE SCALE GENOMIC DNA]</scope>
    <source>
        <strain evidence="3">CBS 339.88</strain>
    </source>
</reference>
<feature type="compositionally biased region" description="Basic and acidic residues" evidence="1">
    <location>
        <begin position="15"/>
        <end position="27"/>
    </location>
</feature>
<feature type="region of interest" description="Disordered" evidence="1">
    <location>
        <begin position="1"/>
        <end position="28"/>
    </location>
</feature>
<feature type="region of interest" description="Disordered" evidence="1">
    <location>
        <begin position="96"/>
        <end position="130"/>
    </location>
</feature>
<feature type="region of interest" description="Disordered" evidence="1">
    <location>
        <begin position="193"/>
        <end position="215"/>
    </location>
</feature>
<evidence type="ECO:0000256" key="1">
    <source>
        <dbReference type="SAM" id="MobiDB-lite"/>
    </source>
</evidence>
<evidence type="ECO:0000313" key="2">
    <source>
        <dbReference type="EMBL" id="KDR86174.1"/>
    </source>
</evidence>
<protein>
    <submittedName>
        <fullName evidence="2">Uncharacterized protein</fullName>
    </submittedName>
</protein>
<evidence type="ECO:0000313" key="3">
    <source>
        <dbReference type="Proteomes" id="UP000027222"/>
    </source>
</evidence>
<gene>
    <name evidence="2" type="ORF">GALMADRAFT_205338</name>
</gene>
<dbReference type="AlphaFoldDB" id="A0A067U1K7"/>